<protein>
    <submittedName>
        <fullName evidence="4">Endoplasmin-like protein</fullName>
    </submittedName>
</protein>
<evidence type="ECO:0000256" key="2">
    <source>
        <dbReference type="ARBA" id="ARBA00023186"/>
    </source>
</evidence>
<organism evidence="4 6">
    <name type="scientific">Nicotiana attenuata</name>
    <name type="common">Coyote tobacco</name>
    <dbReference type="NCBI Taxonomy" id="49451"/>
    <lineage>
        <taxon>Eukaryota</taxon>
        <taxon>Viridiplantae</taxon>
        <taxon>Streptophyta</taxon>
        <taxon>Embryophyta</taxon>
        <taxon>Tracheophyta</taxon>
        <taxon>Spermatophyta</taxon>
        <taxon>Magnoliopsida</taxon>
        <taxon>eudicotyledons</taxon>
        <taxon>Gunneridae</taxon>
        <taxon>Pentapetalae</taxon>
        <taxon>asterids</taxon>
        <taxon>lamiids</taxon>
        <taxon>Solanales</taxon>
        <taxon>Solanaceae</taxon>
        <taxon>Nicotianoideae</taxon>
        <taxon>Nicotianeae</taxon>
        <taxon>Nicotiana</taxon>
    </lineage>
</organism>
<dbReference type="SMR" id="A0A1J6K5X5"/>
<dbReference type="Gramene" id="OIT19489">
    <property type="protein sequence ID" value="OIT19489"/>
    <property type="gene ID" value="A4A49_64576"/>
</dbReference>
<dbReference type="SUPFAM" id="SSF110942">
    <property type="entry name" value="HSP90 C-terminal domain"/>
    <property type="match status" value="1"/>
</dbReference>
<evidence type="ECO:0000313" key="3">
    <source>
        <dbReference type="EMBL" id="OIT19489.1"/>
    </source>
</evidence>
<dbReference type="Gramene" id="OIT31903">
    <property type="protein sequence ID" value="OIT31903"/>
    <property type="gene ID" value="A4A49_52203"/>
</dbReference>
<dbReference type="Pfam" id="PF00183">
    <property type="entry name" value="HSP90"/>
    <property type="match status" value="2"/>
</dbReference>
<dbReference type="GO" id="GO:0051082">
    <property type="term" value="F:unfolded protein binding"/>
    <property type="evidence" value="ECO:0007669"/>
    <property type="project" value="InterPro"/>
</dbReference>
<dbReference type="EMBL" id="MJEQ01007123">
    <property type="protein sequence ID" value="OIT19489.1"/>
    <property type="molecule type" value="Genomic_DNA"/>
</dbReference>
<comment type="caution">
    <text evidence="4">The sequence shown here is derived from an EMBL/GenBank/DDBJ whole genome shotgun (WGS) entry which is preliminary data.</text>
</comment>
<reference evidence="4 6" key="1">
    <citation type="submission" date="2016-11" db="EMBL/GenBank/DDBJ databases">
        <title>The genome of Nicotiana attenuata.</title>
        <authorList>
            <person name="Xu S."/>
            <person name="Brockmoeller T."/>
            <person name="Gaquerel E."/>
            <person name="Navarro A."/>
            <person name="Kuhl H."/>
            <person name="Gase K."/>
            <person name="Ling Z."/>
            <person name="Zhou W."/>
            <person name="Kreitzer C."/>
            <person name="Stanke M."/>
            <person name="Tang H."/>
            <person name="Lyons E."/>
            <person name="Pandey P."/>
            <person name="Pandey S.P."/>
            <person name="Timmermann B."/>
            <person name="Baldwin I.T."/>
        </authorList>
    </citation>
    <scope>NUCLEOTIDE SEQUENCE [LARGE SCALE GENOMIC DNA]</scope>
    <source>
        <strain evidence="6">cv. UT</strain>
        <strain evidence="4">UT</strain>
        <tissue evidence="4">Leaves</tissue>
    </source>
</reference>
<dbReference type="SUPFAM" id="SSF54211">
    <property type="entry name" value="Ribosomal protein S5 domain 2-like"/>
    <property type="match status" value="1"/>
</dbReference>
<evidence type="ECO:0000313" key="6">
    <source>
        <dbReference type="Proteomes" id="UP000187609"/>
    </source>
</evidence>
<dbReference type="Gene3D" id="1.20.120.790">
    <property type="entry name" value="Heat shock protein 90, C-terminal domain"/>
    <property type="match status" value="1"/>
</dbReference>
<evidence type="ECO:0000313" key="4">
    <source>
        <dbReference type="EMBL" id="OIT20448.1"/>
    </source>
</evidence>
<dbReference type="InterPro" id="IPR037196">
    <property type="entry name" value="HSP90_C"/>
</dbReference>
<gene>
    <name evidence="4" type="primary">HSP90-7_3</name>
    <name evidence="3" type="synonym">HSP90-7_2</name>
    <name evidence="5" type="synonym">HSP90-7_4</name>
    <name evidence="5" type="ORF">A4A49_52203</name>
    <name evidence="4" type="ORF">A4A49_59024</name>
    <name evidence="3" type="ORF">A4A49_64576</name>
</gene>
<dbReference type="EMBL" id="MJEQ01001174">
    <property type="protein sequence ID" value="OIT31903.1"/>
    <property type="molecule type" value="Genomic_DNA"/>
</dbReference>
<comment type="similarity">
    <text evidence="1">Belongs to the heat shock protein 90 family.</text>
</comment>
<sequence length="312" mass="35577">MSTMILGQEDIFYISDKEQLEKCYFLEMLKNKDYEVIVFKDEIDEHVIQHLGEYKGKKFHDVSEDESSMKTHSTSLLNGGKIFLPRTPLILTAYLERLLQSRTILDVGKQTYMLNKRVLKINPKHPIIKELRLRVAKDPKDDSAKEIAKIMYGIALLENGLELNDLDIAASHPYNLVQRFLKSCPTIIKEEVEPKAEIEGGRVRDIFEKCFLCLGRIHIQAQLQTKGQRVKVGKLEYAIGDQEVLVGAFLLTGFWLLIIDEYLASTQAEIFQKQFSILDDRSKSQSITKALLVSGSATYQKIKGGWMDTSTG</sequence>
<dbReference type="Gene3D" id="3.40.50.11260">
    <property type="match status" value="1"/>
</dbReference>
<dbReference type="GO" id="GO:0005524">
    <property type="term" value="F:ATP binding"/>
    <property type="evidence" value="ECO:0007669"/>
    <property type="project" value="InterPro"/>
</dbReference>
<keyword evidence="2" id="KW-0143">Chaperone</keyword>
<dbReference type="InterPro" id="IPR001404">
    <property type="entry name" value="Hsp90_fam"/>
</dbReference>
<accession>A0A1J6K5X5</accession>
<dbReference type="EMBL" id="MJEQ01005279">
    <property type="protein sequence ID" value="OIT20448.1"/>
    <property type="molecule type" value="Genomic_DNA"/>
</dbReference>
<dbReference type="STRING" id="49451.A0A1J6K5X5"/>
<name>A0A1J6K5X5_NICAT</name>
<dbReference type="InterPro" id="IPR020568">
    <property type="entry name" value="Ribosomal_Su5_D2-typ_SF"/>
</dbReference>
<dbReference type="GO" id="GO:0016887">
    <property type="term" value="F:ATP hydrolysis activity"/>
    <property type="evidence" value="ECO:0007669"/>
    <property type="project" value="InterPro"/>
</dbReference>
<proteinExistence type="inferred from homology"/>
<evidence type="ECO:0000313" key="5">
    <source>
        <dbReference type="EMBL" id="OIT31903.1"/>
    </source>
</evidence>
<dbReference type="GO" id="GO:0140662">
    <property type="term" value="F:ATP-dependent protein folding chaperone"/>
    <property type="evidence" value="ECO:0007669"/>
    <property type="project" value="InterPro"/>
</dbReference>
<evidence type="ECO:0000256" key="1">
    <source>
        <dbReference type="ARBA" id="ARBA00008239"/>
    </source>
</evidence>
<dbReference type="Gramene" id="OIT20448">
    <property type="protein sequence ID" value="OIT20448"/>
    <property type="gene ID" value="A4A49_59024"/>
</dbReference>
<dbReference type="Proteomes" id="UP000187609">
    <property type="component" value="Unassembled WGS sequence"/>
</dbReference>
<keyword evidence="6" id="KW-1185">Reference proteome</keyword>
<dbReference type="PANTHER" id="PTHR11528">
    <property type="entry name" value="HEAT SHOCK PROTEIN 90 FAMILY MEMBER"/>
    <property type="match status" value="1"/>
</dbReference>
<dbReference type="AlphaFoldDB" id="A0A1J6K5X5"/>